<sequence>MPVSPALLCLTPNSSEPSRMCGCSASLSIAICRVCIPALKRLKLLSFPSLLCFASSPGLLFPDPPHLLPATLGPPSPSFLCRHSPSLTVMA</sequence>
<dbReference type="HOGENOM" id="CLU_2427306_0_0_1"/>
<evidence type="ECO:0000313" key="1">
    <source>
        <dbReference type="EMBL" id="KDQ54679.1"/>
    </source>
</evidence>
<proteinExistence type="predicted"/>
<dbReference type="AlphaFoldDB" id="A0A067PIP9"/>
<protein>
    <submittedName>
        <fullName evidence="1">Uncharacterized protein</fullName>
    </submittedName>
</protein>
<dbReference type="Proteomes" id="UP000027265">
    <property type="component" value="Unassembled WGS sequence"/>
</dbReference>
<organism evidence="1 2">
    <name type="scientific">Jaapia argillacea MUCL 33604</name>
    <dbReference type="NCBI Taxonomy" id="933084"/>
    <lineage>
        <taxon>Eukaryota</taxon>
        <taxon>Fungi</taxon>
        <taxon>Dikarya</taxon>
        <taxon>Basidiomycota</taxon>
        <taxon>Agaricomycotina</taxon>
        <taxon>Agaricomycetes</taxon>
        <taxon>Agaricomycetidae</taxon>
        <taxon>Jaapiales</taxon>
        <taxon>Jaapiaceae</taxon>
        <taxon>Jaapia</taxon>
    </lineage>
</organism>
<gene>
    <name evidence="1" type="ORF">JAAARDRAFT_401459</name>
</gene>
<keyword evidence="2" id="KW-1185">Reference proteome</keyword>
<name>A0A067PIP9_9AGAM</name>
<dbReference type="InParanoid" id="A0A067PIP9"/>
<accession>A0A067PIP9</accession>
<reference evidence="2" key="1">
    <citation type="journal article" date="2014" name="Proc. Natl. Acad. Sci. U.S.A.">
        <title>Extensive sampling of basidiomycete genomes demonstrates inadequacy of the white-rot/brown-rot paradigm for wood decay fungi.</title>
        <authorList>
            <person name="Riley R."/>
            <person name="Salamov A.A."/>
            <person name="Brown D.W."/>
            <person name="Nagy L.G."/>
            <person name="Floudas D."/>
            <person name="Held B.W."/>
            <person name="Levasseur A."/>
            <person name="Lombard V."/>
            <person name="Morin E."/>
            <person name="Otillar R."/>
            <person name="Lindquist E.A."/>
            <person name="Sun H."/>
            <person name="LaButti K.M."/>
            <person name="Schmutz J."/>
            <person name="Jabbour D."/>
            <person name="Luo H."/>
            <person name="Baker S.E."/>
            <person name="Pisabarro A.G."/>
            <person name="Walton J.D."/>
            <person name="Blanchette R.A."/>
            <person name="Henrissat B."/>
            <person name="Martin F."/>
            <person name="Cullen D."/>
            <person name="Hibbett D.S."/>
            <person name="Grigoriev I.V."/>
        </authorList>
    </citation>
    <scope>NUCLEOTIDE SEQUENCE [LARGE SCALE GENOMIC DNA]</scope>
    <source>
        <strain evidence="2">MUCL 33604</strain>
    </source>
</reference>
<evidence type="ECO:0000313" key="2">
    <source>
        <dbReference type="Proteomes" id="UP000027265"/>
    </source>
</evidence>
<dbReference type="EMBL" id="KL197728">
    <property type="protein sequence ID" value="KDQ54679.1"/>
    <property type="molecule type" value="Genomic_DNA"/>
</dbReference>